<dbReference type="EMBL" id="CAJVQB010061462">
    <property type="protein sequence ID" value="CAG8839872.1"/>
    <property type="molecule type" value="Genomic_DNA"/>
</dbReference>
<organism evidence="1 2">
    <name type="scientific">Gigaspora margarita</name>
    <dbReference type="NCBI Taxonomy" id="4874"/>
    <lineage>
        <taxon>Eukaryota</taxon>
        <taxon>Fungi</taxon>
        <taxon>Fungi incertae sedis</taxon>
        <taxon>Mucoromycota</taxon>
        <taxon>Glomeromycotina</taxon>
        <taxon>Glomeromycetes</taxon>
        <taxon>Diversisporales</taxon>
        <taxon>Gigasporaceae</taxon>
        <taxon>Gigaspora</taxon>
    </lineage>
</organism>
<proteinExistence type="predicted"/>
<evidence type="ECO:0000313" key="1">
    <source>
        <dbReference type="EMBL" id="CAG8839872.1"/>
    </source>
</evidence>
<name>A0ABN7WT86_GIGMA</name>
<gene>
    <name evidence="1" type="ORF">GMARGA_LOCUS34647</name>
</gene>
<reference evidence="1 2" key="1">
    <citation type="submission" date="2021-06" db="EMBL/GenBank/DDBJ databases">
        <authorList>
            <person name="Kallberg Y."/>
            <person name="Tangrot J."/>
            <person name="Rosling A."/>
        </authorList>
    </citation>
    <scope>NUCLEOTIDE SEQUENCE [LARGE SCALE GENOMIC DNA]</scope>
    <source>
        <strain evidence="1 2">120-4 pot B 10/14</strain>
    </source>
</reference>
<sequence>MVWVIPEIVDPKLKNILAIWLIENQLANLYMKNLIENHLANS</sequence>
<keyword evidence="2" id="KW-1185">Reference proteome</keyword>
<comment type="caution">
    <text evidence="1">The sequence shown here is derived from an EMBL/GenBank/DDBJ whole genome shotgun (WGS) entry which is preliminary data.</text>
</comment>
<protein>
    <submittedName>
        <fullName evidence="1">38235_t:CDS:1</fullName>
    </submittedName>
</protein>
<dbReference type="Proteomes" id="UP000789901">
    <property type="component" value="Unassembled WGS sequence"/>
</dbReference>
<feature type="non-terminal residue" evidence="1">
    <location>
        <position position="42"/>
    </location>
</feature>
<evidence type="ECO:0000313" key="2">
    <source>
        <dbReference type="Proteomes" id="UP000789901"/>
    </source>
</evidence>
<accession>A0ABN7WT86</accession>